<dbReference type="GO" id="GO:0016020">
    <property type="term" value="C:membrane"/>
    <property type="evidence" value="ECO:0007669"/>
    <property type="project" value="UniProtKB-SubCell"/>
</dbReference>
<dbReference type="Proteomes" id="UP001145087">
    <property type="component" value="Unassembled WGS sequence"/>
</dbReference>
<evidence type="ECO:0000256" key="2">
    <source>
        <dbReference type="ARBA" id="ARBA00022692"/>
    </source>
</evidence>
<keyword evidence="2" id="KW-0812">Transmembrane</keyword>
<feature type="chain" id="PRO_5040942775" evidence="5">
    <location>
        <begin position="23"/>
        <end position="802"/>
    </location>
</feature>
<dbReference type="SUPFAM" id="SSF53822">
    <property type="entry name" value="Periplasmic binding protein-like I"/>
    <property type="match status" value="1"/>
</dbReference>
<dbReference type="SMART" id="SM00257">
    <property type="entry name" value="LysM"/>
    <property type="match status" value="5"/>
</dbReference>
<dbReference type="CDD" id="cd00118">
    <property type="entry name" value="LysM"/>
    <property type="match status" value="5"/>
</dbReference>
<feature type="domain" description="LysM" evidence="6">
    <location>
        <begin position="105"/>
        <end position="160"/>
    </location>
</feature>
<dbReference type="PROSITE" id="PS51782">
    <property type="entry name" value="LYSM"/>
    <property type="match status" value="5"/>
</dbReference>
<keyword evidence="4" id="KW-0472">Membrane</keyword>
<name>A0A9X3FGM0_9BACT</name>
<keyword evidence="5" id="KW-0732">Signal</keyword>
<comment type="caution">
    <text evidence="7">The sequence shown here is derived from an EMBL/GenBank/DDBJ whole genome shotgun (WGS) entry which is preliminary data.</text>
</comment>
<evidence type="ECO:0000256" key="4">
    <source>
        <dbReference type="ARBA" id="ARBA00023136"/>
    </source>
</evidence>
<feature type="domain" description="LysM" evidence="6">
    <location>
        <begin position="240"/>
        <end position="283"/>
    </location>
</feature>
<evidence type="ECO:0000259" key="6">
    <source>
        <dbReference type="PROSITE" id="PS51782"/>
    </source>
</evidence>
<dbReference type="AlphaFoldDB" id="A0A9X3FGM0"/>
<proteinExistence type="predicted"/>
<dbReference type="PANTHER" id="PTHR33734">
    <property type="entry name" value="LYSM DOMAIN-CONTAINING GPI-ANCHORED PROTEIN 2"/>
    <property type="match status" value="1"/>
</dbReference>
<keyword evidence="8" id="KW-1185">Reference proteome</keyword>
<feature type="domain" description="LysM" evidence="6">
    <location>
        <begin position="302"/>
        <end position="346"/>
    </location>
</feature>
<sequence>MRIFLATVAFSFLVVFTVKVTAQELHKDEIVVIKGEKYISHQVRTGETVYSISKKYKVDQAVLKVHNPKVVNGLSIGDILKIPYVEGVNISESQVLQKGSPDGFTTHKIKSRNETPYFIAKQYGITVEELYAYNTGVRKYKKGVKVKIPFWNEVKQPVAIEKTEKQLLEAPETIKHVVVSGETLYGLSKKYKVSEHEILTINPKARNLKAGMTIYIPLKNEVVAETKPVPVAKEVAVSYFEHIIESGESMWGITRRYGVSENELKALNPILETGFPAGAVIRIPVSETEKNVAKPLNEAAFKKHLVEKGETLYGLSKKYNLSIPEIQKYNPVLENRNLVYGETILIPEQPDEIFEQIVQNNKADSTRLVEEYYEVELPTEIPSTCLPVQKGMLSDKTYNIVLFLPLFLEINDTLNREDLVLDTMSLFTAEEVEIAQDTTIELEERKELFKQFYGGSENFVQFYEGVLLAIDSLQKAGVNICLNVFDTQRKADSIRQYVFTNEFLATDLIIGPIYERVQREVAQIAAKNRIPIISPLASQSEITKSNSSYFQVNPTREYLAVQTAEMVAEEYYNSNFIVVKTKNYSGTPEGQLVDLFREKFVNSGFMSDNFGVNFTIYDFENEGSFGLRRIMSKTKENVVYIPSSNEGELSVAISNVNNLADDFSITLIGSNRFPNFSSIQVDHYHNLKLKYIAPYWIEYTNPSTIKFIEKFKTNFNTEPDNFGAQGYDVTMYFMTALTAFGNDFDDCLPYLHIDQVQGNYHFEKVTQFGGYMNQGVSVIAYTRDYRVERKRIKGQPRLMVER</sequence>
<dbReference type="SUPFAM" id="SSF54106">
    <property type="entry name" value="LysM domain"/>
    <property type="match status" value="4"/>
</dbReference>
<dbReference type="Pfam" id="PF01476">
    <property type="entry name" value="LysM"/>
    <property type="match status" value="5"/>
</dbReference>
<evidence type="ECO:0000313" key="7">
    <source>
        <dbReference type="EMBL" id="MCY1722780.1"/>
    </source>
</evidence>
<evidence type="ECO:0000256" key="1">
    <source>
        <dbReference type="ARBA" id="ARBA00004370"/>
    </source>
</evidence>
<evidence type="ECO:0000313" key="8">
    <source>
        <dbReference type="Proteomes" id="UP001145087"/>
    </source>
</evidence>
<organism evidence="7 8">
    <name type="scientific">Draconibacterium aestuarii</name>
    <dbReference type="NCBI Taxonomy" id="2998507"/>
    <lineage>
        <taxon>Bacteria</taxon>
        <taxon>Pseudomonadati</taxon>
        <taxon>Bacteroidota</taxon>
        <taxon>Bacteroidia</taxon>
        <taxon>Marinilabiliales</taxon>
        <taxon>Prolixibacteraceae</taxon>
        <taxon>Draconibacterium</taxon>
    </lineage>
</organism>
<dbReference type="InterPro" id="IPR036779">
    <property type="entry name" value="LysM_dom_sf"/>
</dbReference>
<evidence type="ECO:0000256" key="3">
    <source>
        <dbReference type="ARBA" id="ARBA00022989"/>
    </source>
</evidence>
<comment type="subcellular location">
    <subcellularLocation>
        <location evidence="1">Membrane</location>
    </subcellularLocation>
</comment>
<dbReference type="CDD" id="cd06268">
    <property type="entry name" value="PBP1_ABC_transporter_LIVBP-like"/>
    <property type="match status" value="1"/>
</dbReference>
<feature type="domain" description="LysM" evidence="6">
    <location>
        <begin position="174"/>
        <end position="222"/>
    </location>
</feature>
<dbReference type="Pfam" id="PF01094">
    <property type="entry name" value="ANF_receptor"/>
    <property type="match status" value="1"/>
</dbReference>
<protein>
    <submittedName>
        <fullName evidence="7">LysM peptidoglycan-binding domain-containing protein</fullName>
    </submittedName>
</protein>
<gene>
    <name evidence="7" type="ORF">OU798_20705</name>
</gene>
<dbReference type="PANTHER" id="PTHR33734:SF22">
    <property type="entry name" value="MEMBRANE-BOUND LYTIC MUREIN TRANSGLYCOSYLASE D"/>
    <property type="match status" value="1"/>
</dbReference>
<feature type="domain" description="LysM" evidence="6">
    <location>
        <begin position="39"/>
        <end position="82"/>
    </location>
</feature>
<dbReference type="Gene3D" id="3.10.350.10">
    <property type="entry name" value="LysM domain"/>
    <property type="match status" value="4"/>
</dbReference>
<dbReference type="EMBL" id="JAPOHD010000063">
    <property type="protein sequence ID" value="MCY1722780.1"/>
    <property type="molecule type" value="Genomic_DNA"/>
</dbReference>
<dbReference type="InterPro" id="IPR001828">
    <property type="entry name" value="ANF_lig-bd_rcpt"/>
</dbReference>
<accession>A0A9X3FGM0</accession>
<dbReference type="RefSeq" id="WP_343335105.1">
    <property type="nucleotide sequence ID" value="NZ_JAPOHD010000063.1"/>
</dbReference>
<evidence type="ECO:0000256" key="5">
    <source>
        <dbReference type="SAM" id="SignalP"/>
    </source>
</evidence>
<reference evidence="7" key="1">
    <citation type="submission" date="2022-11" db="EMBL/GenBank/DDBJ databases">
        <title>Marilongibacter aestuarii gen. nov., sp. nov., isolated from tidal flat sediment.</title>
        <authorList>
            <person name="Jiayan W."/>
        </authorList>
    </citation>
    <scope>NUCLEOTIDE SEQUENCE</scope>
    <source>
        <strain evidence="7">Z1-6</strain>
    </source>
</reference>
<dbReference type="InterPro" id="IPR018392">
    <property type="entry name" value="LysM"/>
</dbReference>
<keyword evidence="3" id="KW-1133">Transmembrane helix</keyword>
<feature type="signal peptide" evidence="5">
    <location>
        <begin position="1"/>
        <end position="22"/>
    </location>
</feature>
<dbReference type="InterPro" id="IPR028082">
    <property type="entry name" value="Peripla_BP_I"/>
</dbReference>
<dbReference type="Gene3D" id="3.40.50.2300">
    <property type="match status" value="2"/>
</dbReference>